<feature type="coiled-coil region" evidence="1">
    <location>
        <begin position="112"/>
        <end position="146"/>
    </location>
</feature>
<proteinExistence type="predicted"/>
<comment type="caution">
    <text evidence="3">The sequence shown here is derived from an EMBL/GenBank/DDBJ whole genome shotgun (WGS) entry which is preliminary data.</text>
</comment>
<dbReference type="Proteomes" id="UP000794436">
    <property type="component" value="Unassembled WGS sequence"/>
</dbReference>
<evidence type="ECO:0000256" key="1">
    <source>
        <dbReference type="SAM" id="Coils"/>
    </source>
</evidence>
<evidence type="ECO:0000256" key="2">
    <source>
        <dbReference type="SAM" id="MobiDB-lite"/>
    </source>
</evidence>
<organism evidence="3 4">
    <name type="scientific">Pythium oligandrum</name>
    <name type="common">Mycoparasitic fungus</name>
    <dbReference type="NCBI Taxonomy" id="41045"/>
    <lineage>
        <taxon>Eukaryota</taxon>
        <taxon>Sar</taxon>
        <taxon>Stramenopiles</taxon>
        <taxon>Oomycota</taxon>
        <taxon>Peronosporomycetes</taxon>
        <taxon>Pythiales</taxon>
        <taxon>Pythiaceae</taxon>
        <taxon>Pythium</taxon>
    </lineage>
</organism>
<dbReference type="EMBL" id="SPLM01000145">
    <property type="protein sequence ID" value="TMW56753.1"/>
    <property type="molecule type" value="Genomic_DNA"/>
</dbReference>
<feature type="region of interest" description="Disordered" evidence="2">
    <location>
        <begin position="1"/>
        <end position="25"/>
    </location>
</feature>
<accession>A0A8K1C5N5</accession>
<evidence type="ECO:0000313" key="4">
    <source>
        <dbReference type="Proteomes" id="UP000794436"/>
    </source>
</evidence>
<name>A0A8K1C5N5_PYTOL</name>
<evidence type="ECO:0000313" key="3">
    <source>
        <dbReference type="EMBL" id="TMW56753.1"/>
    </source>
</evidence>
<dbReference type="AlphaFoldDB" id="A0A8K1C5N5"/>
<keyword evidence="4" id="KW-1185">Reference proteome</keyword>
<dbReference type="OrthoDB" id="164220at2759"/>
<reference evidence="3" key="1">
    <citation type="submission" date="2019-03" db="EMBL/GenBank/DDBJ databases">
        <title>Long read genome sequence of the mycoparasitic Pythium oligandrum ATCC 38472 isolated from sugarbeet rhizosphere.</title>
        <authorList>
            <person name="Gaulin E."/>
        </authorList>
    </citation>
    <scope>NUCLEOTIDE SEQUENCE</scope>
    <source>
        <strain evidence="3">ATCC 38472_TT</strain>
    </source>
</reference>
<sequence>MATPVDALRTEEAATTGDSGSSDAEPVELIHSLVATHSMPKGKSATAKALTDEQDKARRRLWERRSRERRKANIETMKHQVKALECAVANVMFVREKVDEWEELLDEDSVRMRQFLQASAELNEELAKEQAEKVELRRLLREYELSVSAIRLLMRNEGGDDWSWNVTRWRSITHANFTPWTLGQCQEVIDQAMQRIQTFELRDDLVSSGMHFYGWRDRRRLDEQSNKVEFSFYKDYHGHDAEDVADRYWQLHLKSEEYGRIMLGPNVKVYYEVLQEVTPDICIIRCAEEYPGIPVKIHMVSIIFRLRTDTSYLQVVKTIPADEIQAATNDVDSFWSTNFHWTKFDVLERDPTGRCVAYRATLTGSLASESAHYVHHWMFATMATLVRAETMLLGRKLLVFQCTTRS</sequence>
<keyword evidence="1" id="KW-0175">Coiled coil</keyword>
<protein>
    <submittedName>
        <fullName evidence="3">Uncharacterized protein</fullName>
    </submittedName>
</protein>
<feature type="region of interest" description="Disordered" evidence="2">
    <location>
        <begin position="40"/>
        <end position="59"/>
    </location>
</feature>
<gene>
    <name evidence="3" type="ORF">Poli38472_006763</name>
</gene>